<dbReference type="GO" id="GO:0003677">
    <property type="term" value="F:DNA binding"/>
    <property type="evidence" value="ECO:0007669"/>
    <property type="project" value="UniProtKB-KW"/>
</dbReference>
<proteinExistence type="predicted"/>
<evidence type="ECO:0000313" key="2">
    <source>
        <dbReference type="EMBL" id="SEK65457.1"/>
    </source>
</evidence>
<dbReference type="STRING" id="573321.SAMN04488505_101640"/>
<feature type="domain" description="HTH cro/C1-type" evidence="1">
    <location>
        <begin position="8"/>
        <end position="62"/>
    </location>
</feature>
<name>A0A1H7IUS1_9BACT</name>
<protein>
    <submittedName>
        <fullName evidence="2">DNA-binding transcriptional regulator, XRE-family HTH domain</fullName>
    </submittedName>
</protein>
<sequence length="73" mass="8291">MAVLGHMIRKARKERNMTQEQLGKLIGVQKTQISKLESSVNSATIDTIVKIFKALNADIHVKVKLENRYLQLT</sequence>
<accession>A0A1H7IUS1</accession>
<dbReference type="InterPro" id="IPR010982">
    <property type="entry name" value="Lambda_DNA-bd_dom_sf"/>
</dbReference>
<reference evidence="2 3" key="1">
    <citation type="submission" date="2016-10" db="EMBL/GenBank/DDBJ databases">
        <authorList>
            <person name="de Groot N.N."/>
        </authorList>
    </citation>
    <scope>NUCLEOTIDE SEQUENCE [LARGE SCALE GENOMIC DNA]</scope>
    <source>
        <strain evidence="2 3">DSM 21039</strain>
    </source>
</reference>
<dbReference type="Proteomes" id="UP000198984">
    <property type="component" value="Unassembled WGS sequence"/>
</dbReference>
<dbReference type="SMART" id="SM00530">
    <property type="entry name" value="HTH_XRE"/>
    <property type="match status" value="1"/>
</dbReference>
<dbReference type="OrthoDB" id="1041855at2"/>
<dbReference type="Pfam" id="PF01381">
    <property type="entry name" value="HTH_3"/>
    <property type="match status" value="1"/>
</dbReference>
<dbReference type="CDD" id="cd00093">
    <property type="entry name" value="HTH_XRE"/>
    <property type="match status" value="1"/>
</dbReference>
<dbReference type="EMBL" id="FOBB01000001">
    <property type="protein sequence ID" value="SEK65457.1"/>
    <property type="molecule type" value="Genomic_DNA"/>
</dbReference>
<dbReference type="SUPFAM" id="SSF47413">
    <property type="entry name" value="lambda repressor-like DNA-binding domains"/>
    <property type="match status" value="1"/>
</dbReference>
<organism evidence="2 3">
    <name type="scientific">Chitinophaga rupis</name>
    <dbReference type="NCBI Taxonomy" id="573321"/>
    <lineage>
        <taxon>Bacteria</taxon>
        <taxon>Pseudomonadati</taxon>
        <taxon>Bacteroidota</taxon>
        <taxon>Chitinophagia</taxon>
        <taxon>Chitinophagales</taxon>
        <taxon>Chitinophagaceae</taxon>
        <taxon>Chitinophaga</taxon>
    </lineage>
</organism>
<dbReference type="AlphaFoldDB" id="A0A1H7IUS1"/>
<keyword evidence="2" id="KW-0238">DNA-binding</keyword>
<evidence type="ECO:0000313" key="3">
    <source>
        <dbReference type="Proteomes" id="UP000198984"/>
    </source>
</evidence>
<dbReference type="InterPro" id="IPR001387">
    <property type="entry name" value="Cro/C1-type_HTH"/>
</dbReference>
<dbReference type="Gene3D" id="1.10.260.40">
    <property type="entry name" value="lambda repressor-like DNA-binding domains"/>
    <property type="match status" value="1"/>
</dbReference>
<evidence type="ECO:0000259" key="1">
    <source>
        <dbReference type="PROSITE" id="PS50943"/>
    </source>
</evidence>
<dbReference type="PROSITE" id="PS50943">
    <property type="entry name" value="HTH_CROC1"/>
    <property type="match status" value="1"/>
</dbReference>
<gene>
    <name evidence="2" type="ORF">SAMN04488505_101640</name>
</gene>
<keyword evidence="3" id="KW-1185">Reference proteome</keyword>